<reference evidence="7 8" key="1">
    <citation type="submission" date="2019-02" db="EMBL/GenBank/DDBJ databases">
        <authorList>
            <person name="Goldberg S.R."/>
            <person name="Haltli B.A."/>
            <person name="Correa H."/>
            <person name="Russell K.G."/>
        </authorList>
    </citation>
    <scope>NUCLEOTIDE SEQUENCE [LARGE SCALE GENOMIC DNA]</scope>
    <source>
        <strain evidence="7 8">JCM 16186</strain>
    </source>
</reference>
<feature type="transmembrane region" description="Helical" evidence="6">
    <location>
        <begin position="430"/>
        <end position="452"/>
    </location>
</feature>
<protein>
    <submittedName>
        <fullName evidence="7">Sodium-dependent transporter</fullName>
    </submittedName>
</protein>
<keyword evidence="8" id="KW-1185">Reference proteome</keyword>
<dbReference type="InterPro" id="IPR037272">
    <property type="entry name" value="SNS_sf"/>
</dbReference>
<accession>A0ABW9RQH8</accession>
<feature type="transmembrane region" description="Helical" evidence="6">
    <location>
        <begin position="341"/>
        <end position="361"/>
    </location>
</feature>
<evidence type="ECO:0000256" key="5">
    <source>
        <dbReference type="ARBA" id="ARBA00023136"/>
    </source>
</evidence>
<feature type="transmembrane region" description="Helical" evidence="6">
    <location>
        <begin position="381"/>
        <end position="403"/>
    </location>
</feature>
<keyword evidence="3 6" id="KW-0812">Transmembrane</keyword>
<keyword evidence="2" id="KW-0813">Transport</keyword>
<evidence type="ECO:0000256" key="6">
    <source>
        <dbReference type="SAM" id="Phobius"/>
    </source>
</evidence>
<keyword evidence="4 6" id="KW-1133">Transmembrane helix</keyword>
<proteinExistence type="predicted"/>
<comment type="caution">
    <text evidence="7">The sequence shown here is derived from an EMBL/GenBank/DDBJ whole genome shotgun (WGS) entry which is preliminary data.</text>
</comment>
<feature type="transmembrane region" description="Helical" evidence="6">
    <location>
        <begin position="39"/>
        <end position="62"/>
    </location>
</feature>
<feature type="transmembrane region" description="Helical" evidence="6">
    <location>
        <begin position="142"/>
        <end position="160"/>
    </location>
</feature>
<dbReference type="RefSeq" id="WP_155171249.1">
    <property type="nucleotide sequence ID" value="NZ_BAAAFL010000065.1"/>
</dbReference>
<dbReference type="PRINTS" id="PR00176">
    <property type="entry name" value="NANEUSMPORT"/>
</dbReference>
<dbReference type="PANTHER" id="PTHR42948:SF1">
    <property type="entry name" value="TRANSPORTER"/>
    <property type="match status" value="1"/>
</dbReference>
<evidence type="ECO:0000256" key="2">
    <source>
        <dbReference type="ARBA" id="ARBA00022448"/>
    </source>
</evidence>
<keyword evidence="5 6" id="KW-0472">Membrane</keyword>
<organism evidence="7 8">
    <name type="scientific">Fulvivirga kasyanovii</name>
    <dbReference type="NCBI Taxonomy" id="396812"/>
    <lineage>
        <taxon>Bacteria</taxon>
        <taxon>Pseudomonadati</taxon>
        <taxon>Bacteroidota</taxon>
        <taxon>Cytophagia</taxon>
        <taxon>Cytophagales</taxon>
        <taxon>Fulvivirgaceae</taxon>
        <taxon>Fulvivirga</taxon>
    </lineage>
</organism>
<dbReference type="InterPro" id="IPR000175">
    <property type="entry name" value="Na/ntran_symport"/>
</dbReference>
<dbReference type="CDD" id="cd10336">
    <property type="entry name" value="SLC6sbd_Tyt1-Like"/>
    <property type="match status" value="1"/>
</dbReference>
<evidence type="ECO:0000313" key="7">
    <source>
        <dbReference type="EMBL" id="MTI25215.1"/>
    </source>
</evidence>
<dbReference type="EMBL" id="SMLW01000495">
    <property type="protein sequence ID" value="MTI25215.1"/>
    <property type="molecule type" value="Genomic_DNA"/>
</dbReference>
<dbReference type="Pfam" id="PF00209">
    <property type="entry name" value="SNF"/>
    <property type="match status" value="2"/>
</dbReference>
<name>A0ABW9RQH8_9BACT</name>
<feature type="transmembrane region" description="Helical" evidence="6">
    <location>
        <begin position="172"/>
        <end position="192"/>
    </location>
</feature>
<dbReference type="InterPro" id="IPR047218">
    <property type="entry name" value="YocR/YhdH-like"/>
</dbReference>
<gene>
    <name evidence="7" type="ORF">E1163_09705</name>
</gene>
<dbReference type="PANTHER" id="PTHR42948">
    <property type="entry name" value="TRANSPORTER"/>
    <property type="match status" value="1"/>
</dbReference>
<dbReference type="SUPFAM" id="SSF161070">
    <property type="entry name" value="SNF-like"/>
    <property type="match status" value="1"/>
</dbReference>
<dbReference type="Proteomes" id="UP000798808">
    <property type="component" value="Unassembled WGS sequence"/>
</dbReference>
<feature type="transmembrane region" description="Helical" evidence="6">
    <location>
        <begin position="83"/>
        <end position="102"/>
    </location>
</feature>
<feature type="transmembrane region" description="Helical" evidence="6">
    <location>
        <begin position="212"/>
        <end position="236"/>
    </location>
</feature>
<comment type="subcellular location">
    <subcellularLocation>
        <location evidence="1">Membrane</location>
        <topology evidence="1">Multi-pass membrane protein</topology>
    </subcellularLocation>
</comment>
<evidence type="ECO:0000256" key="3">
    <source>
        <dbReference type="ARBA" id="ARBA00022692"/>
    </source>
</evidence>
<sequence length="461" mass="49874">MAARGGFSSKLGFIAAAAGSAVGLGNIWQFPYVAGQNGGAAFLLIYVAWIFLIGLPVMVGEIAVGRRTLANPYGAYKQLGGKYWALVGLFGIICGVMILSFYNVVAGWAFGYFIQVSFGNILKEPDFAGYFNNYVADYTDNLIFSISFMILTAFIVYKGVQKGIEGTSKVLMPTLFIILILIIIYGLTLPNAMDGVNFYLIPNFDLINGATIYSALGQAFFSLSLGMGALITYGSYISKQDNIISSATMVTVADTMVAFLAGLMIFPLVFSQGQSPSEGPGLVFVALMGVFQTMDPLVARFVGGGFFLLLSFAALTSTISLLEVPVAFLVDEKKISRGKAVSIMAVIIFALGLPSMLGFGATEVFTSFMHYEGVTKSFMDVVQDVFFVVSLPLGGFLLSIFIATRWKNHNMSEEISHGNASYKGSIFEKFFNVMITFVCPVVLGIMFVLTMLQKFFGIVVF</sequence>
<feature type="transmembrane region" description="Helical" evidence="6">
    <location>
        <begin position="248"/>
        <end position="270"/>
    </location>
</feature>
<evidence type="ECO:0000313" key="8">
    <source>
        <dbReference type="Proteomes" id="UP000798808"/>
    </source>
</evidence>
<evidence type="ECO:0000256" key="1">
    <source>
        <dbReference type="ARBA" id="ARBA00004141"/>
    </source>
</evidence>
<evidence type="ECO:0000256" key="4">
    <source>
        <dbReference type="ARBA" id="ARBA00022989"/>
    </source>
</evidence>
<dbReference type="NCBIfam" id="NF037979">
    <property type="entry name" value="Na_transp"/>
    <property type="match status" value="1"/>
</dbReference>
<dbReference type="PROSITE" id="PS50267">
    <property type="entry name" value="NA_NEUROTRAN_SYMP_3"/>
    <property type="match status" value="1"/>
</dbReference>
<feature type="transmembrane region" description="Helical" evidence="6">
    <location>
        <begin position="306"/>
        <end position="329"/>
    </location>
</feature>